<comment type="caution">
    <text evidence="1">The sequence shown here is derived from an EMBL/GenBank/DDBJ whole genome shotgun (WGS) entry which is preliminary data.</text>
</comment>
<accession>A0AAN6ZCU0</accession>
<sequence length="203" mass="22233">MAGGGSMGTFPEAPTFASSSMTLRARLICCVGCLNRLCRESQQTVAASALHELGIDLNLYDLCQAGHKRFGCRRRQEREERLSRQCRGPACKVPFLPARKSPAETNTACTVCTSTECGPRRGYPRPRMHNSSSPSPRRTIPGVFLTRAGLPGPEGRPVRRRTFSCGIAMEIYVCTRPWRGSMGLPGPLQGPRLHIITASWSLS</sequence>
<reference evidence="1" key="2">
    <citation type="submission" date="2023-05" db="EMBL/GenBank/DDBJ databases">
        <authorList>
            <consortium name="Lawrence Berkeley National Laboratory"/>
            <person name="Steindorff A."/>
            <person name="Hensen N."/>
            <person name="Bonometti L."/>
            <person name="Westerberg I."/>
            <person name="Brannstrom I.O."/>
            <person name="Guillou S."/>
            <person name="Cros-Aarteil S."/>
            <person name="Calhoun S."/>
            <person name="Haridas S."/>
            <person name="Kuo A."/>
            <person name="Mondo S."/>
            <person name="Pangilinan J."/>
            <person name="Riley R."/>
            <person name="Labutti K."/>
            <person name="Andreopoulos B."/>
            <person name="Lipzen A."/>
            <person name="Chen C."/>
            <person name="Yanf M."/>
            <person name="Daum C."/>
            <person name="Ng V."/>
            <person name="Clum A."/>
            <person name="Ohm R."/>
            <person name="Martin F."/>
            <person name="Silar P."/>
            <person name="Natvig D."/>
            <person name="Lalanne C."/>
            <person name="Gautier V."/>
            <person name="Ament-Velasquez S.L."/>
            <person name="Kruys A."/>
            <person name="Hutchinson M.I."/>
            <person name="Powell A.J."/>
            <person name="Barry K."/>
            <person name="Miller A.N."/>
            <person name="Grigoriev I.V."/>
            <person name="Debuchy R."/>
            <person name="Gladieux P."/>
            <person name="Thoren M.H."/>
            <person name="Johannesson H."/>
        </authorList>
    </citation>
    <scope>NUCLEOTIDE SEQUENCE</scope>
    <source>
        <strain evidence="1">CBS 123565</strain>
    </source>
</reference>
<dbReference type="AlphaFoldDB" id="A0AAN6ZCU0"/>
<name>A0AAN6ZCU0_9PEZI</name>
<dbReference type="EMBL" id="MU853413">
    <property type="protein sequence ID" value="KAK4133103.1"/>
    <property type="molecule type" value="Genomic_DNA"/>
</dbReference>
<evidence type="ECO:0000313" key="1">
    <source>
        <dbReference type="EMBL" id="KAK4133103.1"/>
    </source>
</evidence>
<keyword evidence="2" id="KW-1185">Reference proteome</keyword>
<evidence type="ECO:0000313" key="2">
    <source>
        <dbReference type="Proteomes" id="UP001304895"/>
    </source>
</evidence>
<gene>
    <name evidence="1" type="ORF">BT67DRAFT_56059</name>
</gene>
<reference evidence="1" key="1">
    <citation type="journal article" date="2023" name="Mol. Phylogenet. Evol.">
        <title>Genome-scale phylogeny and comparative genomics of the fungal order Sordariales.</title>
        <authorList>
            <person name="Hensen N."/>
            <person name="Bonometti L."/>
            <person name="Westerberg I."/>
            <person name="Brannstrom I.O."/>
            <person name="Guillou S."/>
            <person name="Cros-Aarteil S."/>
            <person name="Calhoun S."/>
            <person name="Haridas S."/>
            <person name="Kuo A."/>
            <person name="Mondo S."/>
            <person name="Pangilinan J."/>
            <person name="Riley R."/>
            <person name="LaButti K."/>
            <person name="Andreopoulos B."/>
            <person name="Lipzen A."/>
            <person name="Chen C."/>
            <person name="Yan M."/>
            <person name="Daum C."/>
            <person name="Ng V."/>
            <person name="Clum A."/>
            <person name="Steindorff A."/>
            <person name="Ohm R.A."/>
            <person name="Martin F."/>
            <person name="Silar P."/>
            <person name="Natvig D.O."/>
            <person name="Lalanne C."/>
            <person name="Gautier V."/>
            <person name="Ament-Velasquez S.L."/>
            <person name="Kruys A."/>
            <person name="Hutchinson M.I."/>
            <person name="Powell A.J."/>
            <person name="Barry K."/>
            <person name="Miller A.N."/>
            <person name="Grigoriev I.V."/>
            <person name="Debuchy R."/>
            <person name="Gladieux P."/>
            <person name="Hiltunen Thoren M."/>
            <person name="Johannesson H."/>
        </authorList>
    </citation>
    <scope>NUCLEOTIDE SEQUENCE</scope>
    <source>
        <strain evidence="1">CBS 123565</strain>
    </source>
</reference>
<organism evidence="1 2">
    <name type="scientific">Trichocladium antarcticum</name>
    <dbReference type="NCBI Taxonomy" id="1450529"/>
    <lineage>
        <taxon>Eukaryota</taxon>
        <taxon>Fungi</taxon>
        <taxon>Dikarya</taxon>
        <taxon>Ascomycota</taxon>
        <taxon>Pezizomycotina</taxon>
        <taxon>Sordariomycetes</taxon>
        <taxon>Sordariomycetidae</taxon>
        <taxon>Sordariales</taxon>
        <taxon>Chaetomiaceae</taxon>
        <taxon>Trichocladium</taxon>
    </lineage>
</organism>
<protein>
    <submittedName>
        <fullName evidence="1">Uncharacterized protein</fullName>
    </submittedName>
</protein>
<proteinExistence type="predicted"/>
<dbReference type="Proteomes" id="UP001304895">
    <property type="component" value="Unassembled WGS sequence"/>
</dbReference>